<dbReference type="Pfam" id="PF04402">
    <property type="entry name" value="SIMPL"/>
    <property type="match status" value="1"/>
</dbReference>
<evidence type="ECO:0000313" key="1">
    <source>
        <dbReference type="EMBL" id="HHK68597.1"/>
    </source>
</evidence>
<dbReference type="Gene3D" id="3.30.110.170">
    <property type="entry name" value="Protein of unknown function (DUF541), domain 1"/>
    <property type="match status" value="1"/>
</dbReference>
<dbReference type="Gene3D" id="3.30.70.2970">
    <property type="entry name" value="Protein of unknown function (DUF541), domain 2"/>
    <property type="match status" value="1"/>
</dbReference>
<gene>
    <name evidence="1" type="ORF">ENM11_05535</name>
</gene>
<dbReference type="PANTHER" id="PTHR34387">
    <property type="entry name" value="SLR1258 PROTEIN"/>
    <property type="match status" value="1"/>
</dbReference>
<comment type="caution">
    <text evidence="1">The sequence shown here is derived from an EMBL/GenBank/DDBJ whole genome shotgun (WGS) entry which is preliminary data.</text>
</comment>
<accession>A0A7C5L7N0</accession>
<dbReference type="InterPro" id="IPR007497">
    <property type="entry name" value="SIMPL/DUF541"/>
</dbReference>
<dbReference type="GO" id="GO:0006974">
    <property type="term" value="P:DNA damage response"/>
    <property type="evidence" value="ECO:0007669"/>
    <property type="project" value="TreeGrafter"/>
</dbReference>
<reference evidence="1" key="1">
    <citation type="journal article" date="2020" name="mSystems">
        <title>Genome- and Community-Level Interaction Insights into Carbon Utilization and Element Cycling Functions of Hydrothermarchaeota in Hydrothermal Sediment.</title>
        <authorList>
            <person name="Zhou Z."/>
            <person name="Liu Y."/>
            <person name="Xu W."/>
            <person name="Pan J."/>
            <person name="Luo Z.H."/>
            <person name="Li M."/>
        </authorList>
    </citation>
    <scope>NUCLEOTIDE SEQUENCE [LARGE SCALE GENOMIC DNA]</scope>
    <source>
        <strain evidence="1">SpSt-1056</strain>
    </source>
</reference>
<sequence>MVRMMEKQSLAFLAVSTALAVLAVSLTAVVLSENRLMQNENITTTGEDVLTVTGYAQVTVTPDQLTILFTVEERAPTPAEALARLTTASQNVVSTLLKQGLKPEEVKTVGLNIYPEYVYREGQPPQIVGYIASYTIEAKTGKIGEAGSLIEAAVNAGADYVSGLYFSLSTERQREVYRQLLSAAVSDAEIKANAILTPLGLKTVRVKSVSVSESMPTPVARAAPVQSEAGGPPIMPGTATVSVSVNIVYAIGPR</sequence>
<name>A0A7C5L7N0_CALS0</name>
<protein>
    <submittedName>
        <fullName evidence="1">DUF541 domain-containing protein</fullName>
    </submittedName>
</protein>
<dbReference type="PANTHER" id="PTHR34387:SF2">
    <property type="entry name" value="SLR1258 PROTEIN"/>
    <property type="match status" value="1"/>
</dbReference>
<proteinExistence type="predicted"/>
<dbReference type="InterPro" id="IPR052022">
    <property type="entry name" value="26kDa_periplasmic_antigen"/>
</dbReference>
<dbReference type="AlphaFoldDB" id="A0A7C5L7N0"/>
<organism evidence="1">
    <name type="scientific">Caldiarchaeum subterraneum</name>
    <dbReference type="NCBI Taxonomy" id="311458"/>
    <lineage>
        <taxon>Archaea</taxon>
        <taxon>Nitrososphaerota</taxon>
        <taxon>Candidatus Caldarchaeales</taxon>
        <taxon>Candidatus Caldarchaeaceae</taxon>
        <taxon>Candidatus Caldarchaeum</taxon>
    </lineage>
</organism>
<dbReference type="EMBL" id="DRWN01000045">
    <property type="protein sequence ID" value="HHK68597.1"/>
    <property type="molecule type" value="Genomic_DNA"/>
</dbReference>